<dbReference type="PROSITE" id="PS50157">
    <property type="entry name" value="ZINC_FINGER_C2H2_2"/>
    <property type="match status" value="1"/>
</dbReference>
<keyword evidence="1" id="KW-0479">Metal-binding</keyword>
<keyword evidence="1" id="KW-0862">Zinc</keyword>
<evidence type="ECO:0000313" key="4">
    <source>
        <dbReference type="Proteomes" id="UP000039046"/>
    </source>
</evidence>
<dbReference type="EMBL" id="CDHN01000009">
    <property type="protein sequence ID" value="CEJ95207.1"/>
    <property type="molecule type" value="Genomic_DNA"/>
</dbReference>
<reference evidence="3 4" key="1">
    <citation type="journal article" date="2015" name="Genome Announc.">
        <title>Draft Genome Sequence and Gene Annotation of the Entomopathogenic Fungus Verticillium hemipterigenum.</title>
        <authorList>
            <person name="Horn F."/>
            <person name="Habel A."/>
            <person name="Scharf D.H."/>
            <person name="Dworschak J."/>
            <person name="Brakhage A.A."/>
            <person name="Guthke R."/>
            <person name="Hertweck C."/>
            <person name="Linde J."/>
        </authorList>
    </citation>
    <scope>NUCLEOTIDE SEQUENCE [LARGE SCALE GENOMIC DNA]</scope>
</reference>
<evidence type="ECO:0000259" key="2">
    <source>
        <dbReference type="PROSITE" id="PS50157"/>
    </source>
</evidence>
<proteinExistence type="predicted"/>
<organism evidence="3 4">
    <name type="scientific">[Torrubiella] hemipterigena</name>
    <dbReference type="NCBI Taxonomy" id="1531966"/>
    <lineage>
        <taxon>Eukaryota</taxon>
        <taxon>Fungi</taxon>
        <taxon>Dikarya</taxon>
        <taxon>Ascomycota</taxon>
        <taxon>Pezizomycotina</taxon>
        <taxon>Sordariomycetes</taxon>
        <taxon>Hypocreomycetidae</taxon>
        <taxon>Hypocreales</taxon>
        <taxon>Clavicipitaceae</taxon>
        <taxon>Clavicipitaceae incertae sedis</taxon>
        <taxon>'Torrubiella' clade</taxon>
    </lineage>
</organism>
<dbReference type="HOGENOM" id="CLU_545350_0_0_1"/>
<sequence>MTTGALRRGLNPAFSTDLHHIDGPPVSAGRHLHDPSLYKLAPLHNYLTRDSMPNKFRHSIANSDPARHSVNQTMELPGPDKHTCALAGQIIPYFSKIQPPLECTSHRDGNAHGSLPRPTLVDVAAYKPATQNLMSSARDRTKPQDDPVLNISPQLPLHCRSILNYPQTPSTPNLRCATSGKLSSSPLELVDLGRNSEPVPIAHYSLNHKAGSHNSRWNELHIHRVDDATRQQHTVVAPCTTLLTIRQSDRKHFHPVVVPEATVRSTPFLPDSGSATDVASDHRHSILHPSPSHTIQRSGRTADLHLKEGLAGERYARGRSLFNGTRYQQQRPLNVDRSVKTSRVADSGSKLRVHGLMKRHKCAYCDKDFNNKNEANRHQISAHLRPCWWSCSALADDFHAFHDSITRPGEADVCSYCGIEFNRSGNFFGKINRYATVADWEGRSKHLRDVHKLGKCNPSKKFYRLDHFRQHLKHSHAAVSGIWTTDLEARCLTKNNLQMD</sequence>
<gene>
    <name evidence="3" type="ORF">VHEMI10702</name>
</gene>
<dbReference type="PROSITE" id="PS00028">
    <property type="entry name" value="ZINC_FINGER_C2H2_1"/>
    <property type="match status" value="1"/>
</dbReference>
<name>A0A0A1TTN2_9HYPO</name>
<dbReference type="GO" id="GO:0008270">
    <property type="term" value="F:zinc ion binding"/>
    <property type="evidence" value="ECO:0007669"/>
    <property type="project" value="UniProtKB-KW"/>
</dbReference>
<protein>
    <recommendedName>
        <fullName evidence="2">C2H2-type domain-containing protein</fullName>
    </recommendedName>
</protein>
<dbReference type="AlphaFoldDB" id="A0A0A1TTN2"/>
<keyword evidence="1" id="KW-0863">Zinc-finger</keyword>
<dbReference type="Proteomes" id="UP000039046">
    <property type="component" value="Unassembled WGS sequence"/>
</dbReference>
<feature type="domain" description="C2H2-type" evidence="2">
    <location>
        <begin position="360"/>
        <end position="383"/>
    </location>
</feature>
<evidence type="ECO:0000313" key="3">
    <source>
        <dbReference type="EMBL" id="CEJ95207.1"/>
    </source>
</evidence>
<keyword evidence="4" id="KW-1185">Reference proteome</keyword>
<evidence type="ECO:0000256" key="1">
    <source>
        <dbReference type="PROSITE-ProRule" id="PRU00042"/>
    </source>
</evidence>
<dbReference type="InterPro" id="IPR013087">
    <property type="entry name" value="Znf_C2H2_type"/>
</dbReference>
<accession>A0A0A1TTN2</accession>
<dbReference type="STRING" id="1531966.A0A0A1TTN2"/>
<dbReference type="OrthoDB" id="3524154at2759"/>